<keyword evidence="1" id="KW-0732">Signal</keyword>
<dbReference type="AlphaFoldDB" id="A0A368TVS9"/>
<organism evidence="2 3">
    <name type="scientific">Billgrantia montanilacus</name>
    <dbReference type="NCBI Taxonomy" id="2282305"/>
    <lineage>
        <taxon>Bacteria</taxon>
        <taxon>Pseudomonadati</taxon>
        <taxon>Pseudomonadota</taxon>
        <taxon>Gammaproteobacteria</taxon>
        <taxon>Oceanospirillales</taxon>
        <taxon>Halomonadaceae</taxon>
        <taxon>Billgrantia</taxon>
    </lineage>
</organism>
<dbReference type="EMBL" id="QPII01000008">
    <property type="protein sequence ID" value="RCV88875.1"/>
    <property type="molecule type" value="Genomic_DNA"/>
</dbReference>
<feature type="signal peptide" evidence="1">
    <location>
        <begin position="1"/>
        <end position="27"/>
    </location>
</feature>
<dbReference type="InterPro" id="IPR017738">
    <property type="entry name" value="T6SS-assoc_VCA0118"/>
</dbReference>
<gene>
    <name evidence="2" type="primary">tagO</name>
    <name evidence="2" type="ORF">DU505_12260</name>
</gene>
<proteinExistence type="predicted"/>
<comment type="caution">
    <text evidence="2">The sequence shown here is derived from an EMBL/GenBank/DDBJ whole genome shotgun (WGS) entry which is preliminary data.</text>
</comment>
<dbReference type="RefSeq" id="WP_114479277.1">
    <property type="nucleotide sequence ID" value="NZ_QPII01000008.1"/>
</dbReference>
<protein>
    <submittedName>
        <fullName evidence="2">Type VI secretion system-associated protein TagO</fullName>
    </submittedName>
</protein>
<reference evidence="2 3" key="1">
    <citation type="submission" date="2018-07" db="EMBL/GenBank/DDBJ databases">
        <title>Halomonas montanilacus sp. nov., isolated from Lake Pengyan on Tibetan Plateau.</title>
        <authorList>
            <person name="Lu H."/>
            <person name="Xing P."/>
            <person name="Wu Q."/>
        </authorList>
    </citation>
    <scope>NUCLEOTIDE SEQUENCE [LARGE SCALE GENOMIC DNA]</scope>
    <source>
        <strain evidence="2 3">PYC7W</strain>
    </source>
</reference>
<evidence type="ECO:0000313" key="3">
    <source>
        <dbReference type="Proteomes" id="UP000252405"/>
    </source>
</evidence>
<dbReference type="OrthoDB" id="7831428at2"/>
<sequence>MSVMIRPALYLSLCLGLALLHSTAALGAADPEALLESAHDCAALDSRLDRLGCYDALFLAIDATSASDDPRPALWQAINDQEAGRNGDEMGFLVSESQGDVLMSAPALGAMPPRPQLVIACEKSITRFQLHLPTALNEPRTALRLRAGGREQQQEWRVRDGGYVVSGGRGLPAIATLRQLLDADELVLGSDLDVLDGLRFDLSGLRQHIQPLRDACRW</sequence>
<keyword evidence="3" id="KW-1185">Reference proteome</keyword>
<accession>A0A368TVS9</accession>
<feature type="chain" id="PRO_5016852517" evidence="1">
    <location>
        <begin position="28"/>
        <end position="218"/>
    </location>
</feature>
<evidence type="ECO:0000256" key="1">
    <source>
        <dbReference type="SAM" id="SignalP"/>
    </source>
</evidence>
<dbReference type="Pfam" id="PF11319">
    <property type="entry name" value="VasI"/>
    <property type="match status" value="1"/>
</dbReference>
<dbReference type="Proteomes" id="UP000252405">
    <property type="component" value="Unassembled WGS sequence"/>
</dbReference>
<dbReference type="NCBIfam" id="TIGR03360">
    <property type="entry name" value="VI_minor_1"/>
    <property type="match status" value="1"/>
</dbReference>
<evidence type="ECO:0000313" key="2">
    <source>
        <dbReference type="EMBL" id="RCV88875.1"/>
    </source>
</evidence>
<name>A0A368TVS9_9GAMM</name>